<evidence type="ECO:0000259" key="1">
    <source>
        <dbReference type="Pfam" id="PF00549"/>
    </source>
</evidence>
<dbReference type="GO" id="GO:0004775">
    <property type="term" value="F:succinate-CoA ligase (ADP-forming) activity"/>
    <property type="evidence" value="ECO:0007669"/>
    <property type="project" value="TreeGrafter"/>
</dbReference>
<evidence type="ECO:0000313" key="3">
    <source>
        <dbReference type="EMBL" id="SDY76656.1"/>
    </source>
</evidence>
<keyword evidence="4" id="KW-1185">Reference proteome</keyword>
<sequence length="518" mass="56334">MSSVKFEIRKNSYYDSVTLMLISKEIKKIDGVQEALVGMGTDLNKELAENLAITNDEIKELTPNDFFVSVLADDNVQIETISGEVDRLLSQKKQSSDSDYMPPTLESAINHSPDSNIVVISVAGEYAAAEAKKALNNNLHVMLFSDNVTVEQEKELKELACEKGLLMMGPDCGTAIINNVPLAFANVIRKGNIGVVGASGTGTQEVTVIIDKLGEGVSQVIGTGGRDLKSEIGGLMMLQGIEALKNDPETKVIVLISKPPAEEVAEKVMKAIENSPKPVVVDFIGGDRELIEKYGAHACVSLEDAARKAVALLRGEEAKDFEGFDLSDEEIEKIVAGEVSKLHKDQKYLRGFYTGGTLTDEAMKLLSADIENIYSNIPLSPEYKLEDAKVSKEHTCIDFGDDEFTKGRPHPMIDPVARVERLTKEDDEEVAVVLMDFVLGYGSHEDPVGEMLPAIKAAKERMASKGRHLCVVGSICGTENDPQGLEESQRRLEEAGVIVMPSNAQAVRLTGLILNKIK</sequence>
<dbReference type="InterPro" id="IPR005811">
    <property type="entry name" value="SUCC_ACL_C"/>
</dbReference>
<dbReference type="EMBL" id="FNQE01000007">
    <property type="protein sequence ID" value="SDY76656.1"/>
    <property type="molecule type" value="Genomic_DNA"/>
</dbReference>
<evidence type="ECO:0000313" key="4">
    <source>
        <dbReference type="Proteomes" id="UP000198625"/>
    </source>
</evidence>
<dbReference type="InterPro" id="IPR016102">
    <property type="entry name" value="Succinyl-CoA_synth-like"/>
</dbReference>
<dbReference type="Pfam" id="PF00549">
    <property type="entry name" value="Ligase_CoA"/>
    <property type="match status" value="1"/>
</dbReference>
<dbReference type="PANTHER" id="PTHR11117">
    <property type="entry name" value="SUCCINYL-COA LIGASE SUBUNIT ALPHA"/>
    <property type="match status" value="1"/>
</dbReference>
<dbReference type="AlphaFoldDB" id="A0A1H3MJA0"/>
<dbReference type="RefSeq" id="WP_091727628.1">
    <property type="nucleotide sequence ID" value="NZ_FNQE01000007.1"/>
</dbReference>
<dbReference type="Pfam" id="PF02629">
    <property type="entry name" value="CoA_binding"/>
    <property type="match status" value="1"/>
</dbReference>
<dbReference type="Gene3D" id="3.40.50.261">
    <property type="entry name" value="Succinyl-CoA synthetase domains"/>
    <property type="match status" value="2"/>
</dbReference>
<dbReference type="NCBIfam" id="NF004760">
    <property type="entry name" value="PRK06091.1"/>
    <property type="match status" value="1"/>
</dbReference>
<accession>A0A1H3MJA0</accession>
<dbReference type="InterPro" id="IPR003781">
    <property type="entry name" value="CoA-bd"/>
</dbReference>
<dbReference type="GO" id="GO:0006099">
    <property type="term" value="P:tricarboxylic acid cycle"/>
    <property type="evidence" value="ECO:0007669"/>
    <property type="project" value="TreeGrafter"/>
</dbReference>
<proteinExistence type="predicted"/>
<dbReference type="GO" id="GO:0005829">
    <property type="term" value="C:cytosol"/>
    <property type="evidence" value="ECO:0007669"/>
    <property type="project" value="TreeGrafter"/>
</dbReference>
<gene>
    <name evidence="3" type="ORF">SAMN05660462_00835</name>
</gene>
<dbReference type="PANTHER" id="PTHR11117:SF24">
    <property type="entry name" value="PROTEIN FDRA"/>
    <property type="match status" value="1"/>
</dbReference>
<dbReference type="STRING" id="415015.SAMN05660462_00835"/>
<reference evidence="3 4" key="1">
    <citation type="submission" date="2016-10" db="EMBL/GenBank/DDBJ databases">
        <authorList>
            <person name="de Groot N.N."/>
        </authorList>
    </citation>
    <scope>NUCLEOTIDE SEQUENCE [LARGE SCALE GENOMIC DNA]</scope>
    <source>
        <strain evidence="3 4">DSM 21650</strain>
    </source>
</reference>
<dbReference type="Gene3D" id="3.40.50.720">
    <property type="entry name" value="NAD(P)-binding Rossmann-like Domain"/>
    <property type="match status" value="1"/>
</dbReference>
<dbReference type="SUPFAM" id="SSF52210">
    <property type="entry name" value="Succinyl-CoA synthetase domains"/>
    <property type="match status" value="2"/>
</dbReference>
<feature type="domain" description="CoA-binding" evidence="2">
    <location>
        <begin position="190"/>
        <end position="284"/>
    </location>
</feature>
<dbReference type="Proteomes" id="UP000198625">
    <property type="component" value="Unassembled WGS sequence"/>
</dbReference>
<evidence type="ECO:0000259" key="2">
    <source>
        <dbReference type="Pfam" id="PF02629"/>
    </source>
</evidence>
<dbReference type="GO" id="GO:0009361">
    <property type="term" value="C:succinate-CoA ligase complex (ADP-forming)"/>
    <property type="evidence" value="ECO:0007669"/>
    <property type="project" value="TreeGrafter"/>
</dbReference>
<dbReference type="GO" id="GO:0004776">
    <property type="term" value="F:succinate-CoA ligase (GDP-forming) activity"/>
    <property type="evidence" value="ECO:0007669"/>
    <property type="project" value="TreeGrafter"/>
</dbReference>
<name>A0A1H3MJA0_9FIRM</name>
<feature type="domain" description="ATP-citrate synthase/succinyl-CoA ligase C-terminal" evidence="1">
    <location>
        <begin position="353"/>
        <end position="512"/>
    </location>
</feature>
<protein>
    <submittedName>
        <fullName evidence="3">CoA binding domain-containing protein</fullName>
    </submittedName>
</protein>
<organism evidence="3 4">
    <name type="scientific">Proteiniborus ethanoligenes</name>
    <dbReference type="NCBI Taxonomy" id="415015"/>
    <lineage>
        <taxon>Bacteria</taxon>
        <taxon>Bacillati</taxon>
        <taxon>Bacillota</taxon>
        <taxon>Clostridia</taxon>
        <taxon>Eubacteriales</taxon>
        <taxon>Proteiniborus</taxon>
    </lineage>
</organism>
<dbReference type="OrthoDB" id="6193532at2"/>